<keyword evidence="4" id="KW-0539">Nucleus</keyword>
<feature type="compositionally biased region" description="Polar residues" evidence="6">
    <location>
        <begin position="67"/>
        <end position="82"/>
    </location>
</feature>
<feature type="compositionally biased region" description="Low complexity" evidence="6">
    <location>
        <begin position="171"/>
        <end position="197"/>
    </location>
</feature>
<feature type="region of interest" description="Disordered" evidence="6">
    <location>
        <begin position="47"/>
        <end position="107"/>
    </location>
</feature>
<keyword evidence="8" id="KW-1185">Reference proteome</keyword>
<evidence type="ECO:0000256" key="3">
    <source>
        <dbReference type="ARBA" id="ARBA00023163"/>
    </source>
</evidence>
<protein>
    <submittedName>
        <fullName evidence="7">GRAS transcription factor</fullName>
    </submittedName>
</protein>
<reference evidence="8" key="1">
    <citation type="submission" date="2016-06" db="EMBL/GenBank/DDBJ databases">
        <title>Parallel loss of symbiosis genes in relatives of nitrogen-fixing non-legume Parasponia.</title>
        <authorList>
            <person name="Van Velzen R."/>
            <person name="Holmer R."/>
            <person name="Bu F."/>
            <person name="Rutten L."/>
            <person name="Van Zeijl A."/>
            <person name="Liu W."/>
            <person name="Santuari L."/>
            <person name="Cao Q."/>
            <person name="Sharma T."/>
            <person name="Shen D."/>
            <person name="Roswanjaya Y."/>
            <person name="Wardhani T."/>
            <person name="Kalhor M.S."/>
            <person name="Jansen J."/>
            <person name="Van den Hoogen J."/>
            <person name="Gungor B."/>
            <person name="Hartog M."/>
            <person name="Hontelez J."/>
            <person name="Verver J."/>
            <person name="Yang W.-C."/>
            <person name="Schijlen E."/>
            <person name="Repin R."/>
            <person name="Schilthuizen M."/>
            <person name="Schranz E."/>
            <person name="Heidstra R."/>
            <person name="Miyata K."/>
            <person name="Fedorova E."/>
            <person name="Kohlen W."/>
            <person name="Bisseling T."/>
            <person name="Smit S."/>
            <person name="Geurts R."/>
        </authorList>
    </citation>
    <scope>NUCLEOTIDE SEQUENCE [LARGE SCALE GENOMIC DNA]</scope>
    <source>
        <strain evidence="8">cv. WU1-14</strain>
    </source>
</reference>
<evidence type="ECO:0000256" key="6">
    <source>
        <dbReference type="SAM" id="MobiDB-lite"/>
    </source>
</evidence>
<dbReference type="GO" id="GO:0005634">
    <property type="term" value="C:nucleus"/>
    <property type="evidence" value="ECO:0007669"/>
    <property type="project" value="UniProtKB-SubCell"/>
</dbReference>
<evidence type="ECO:0000256" key="5">
    <source>
        <dbReference type="PROSITE-ProRule" id="PRU01191"/>
    </source>
</evidence>
<comment type="caution">
    <text evidence="5">Lacks conserved residue(s) required for the propagation of feature annotation.</text>
</comment>
<dbReference type="InterPro" id="IPR005202">
    <property type="entry name" value="TF_GRAS"/>
</dbReference>
<comment type="subcellular location">
    <subcellularLocation>
        <location evidence="1">Nucleus</location>
    </subcellularLocation>
</comment>
<evidence type="ECO:0000256" key="1">
    <source>
        <dbReference type="ARBA" id="ARBA00004123"/>
    </source>
</evidence>
<keyword evidence="3" id="KW-0804">Transcription</keyword>
<feature type="region of interest" description="VHIID" evidence="5">
    <location>
        <begin position="462"/>
        <end position="527"/>
    </location>
</feature>
<dbReference type="Proteomes" id="UP000237105">
    <property type="component" value="Unassembled WGS sequence"/>
</dbReference>
<evidence type="ECO:0000256" key="2">
    <source>
        <dbReference type="ARBA" id="ARBA00023015"/>
    </source>
</evidence>
<feature type="region of interest" description="Leucine repeat II (LRII)" evidence="5">
    <location>
        <begin position="543"/>
        <end position="575"/>
    </location>
</feature>
<keyword evidence="2" id="KW-0805">Transcription regulation</keyword>
<feature type="compositionally biased region" description="Basic and acidic residues" evidence="6">
    <location>
        <begin position="337"/>
        <end position="346"/>
    </location>
</feature>
<feature type="region of interest" description="Disordered" evidence="6">
    <location>
        <begin position="151"/>
        <end position="214"/>
    </location>
</feature>
<feature type="compositionally biased region" description="Low complexity" evidence="6">
    <location>
        <begin position="87"/>
        <end position="100"/>
    </location>
</feature>
<dbReference type="STRING" id="3476.A0A2P5DQJ5"/>
<evidence type="ECO:0000313" key="8">
    <source>
        <dbReference type="Proteomes" id="UP000237105"/>
    </source>
</evidence>
<evidence type="ECO:0000256" key="4">
    <source>
        <dbReference type="ARBA" id="ARBA00023242"/>
    </source>
</evidence>
<dbReference type="PANTHER" id="PTHR31636">
    <property type="entry name" value="OSJNBA0084A10.13 PROTEIN-RELATED"/>
    <property type="match status" value="1"/>
</dbReference>
<dbReference type="AlphaFoldDB" id="A0A2P5DQJ5"/>
<feature type="region of interest" description="SAW" evidence="5">
    <location>
        <begin position="682"/>
        <end position="757"/>
    </location>
</feature>
<comment type="caution">
    <text evidence="7">The sequence shown here is derived from an EMBL/GenBank/DDBJ whole genome shotgun (WGS) entry which is preliminary data.</text>
</comment>
<feature type="compositionally biased region" description="Low complexity" evidence="6">
    <location>
        <begin position="356"/>
        <end position="367"/>
    </location>
</feature>
<comment type="similarity">
    <text evidence="5">Belongs to the GRAS family.</text>
</comment>
<name>A0A2P5DQJ5_PARAD</name>
<feature type="region of interest" description="Disordered" evidence="6">
    <location>
        <begin position="278"/>
        <end position="313"/>
    </location>
</feature>
<gene>
    <name evidence="7" type="primary">PanSCL29</name>
    <name evidence="7" type="ORF">PanWU01x14_041890</name>
</gene>
<feature type="short sequence motif" description="VHIID" evidence="5">
    <location>
        <begin position="493"/>
        <end position="497"/>
    </location>
</feature>
<dbReference type="PROSITE" id="PS50985">
    <property type="entry name" value="GRAS"/>
    <property type="match status" value="1"/>
</dbReference>
<organism evidence="7 8">
    <name type="scientific">Parasponia andersonii</name>
    <name type="common">Sponia andersonii</name>
    <dbReference type="NCBI Taxonomy" id="3476"/>
    <lineage>
        <taxon>Eukaryota</taxon>
        <taxon>Viridiplantae</taxon>
        <taxon>Streptophyta</taxon>
        <taxon>Embryophyta</taxon>
        <taxon>Tracheophyta</taxon>
        <taxon>Spermatophyta</taxon>
        <taxon>Magnoliopsida</taxon>
        <taxon>eudicotyledons</taxon>
        <taxon>Gunneridae</taxon>
        <taxon>Pentapetalae</taxon>
        <taxon>rosids</taxon>
        <taxon>fabids</taxon>
        <taxon>Rosales</taxon>
        <taxon>Cannabaceae</taxon>
        <taxon>Parasponia</taxon>
    </lineage>
</organism>
<dbReference type="OrthoDB" id="47276at2759"/>
<dbReference type="EMBL" id="JXTB01000023">
    <property type="protein sequence ID" value="PON75564.1"/>
    <property type="molecule type" value="Genomic_DNA"/>
</dbReference>
<feature type="region of interest" description="Disordered" evidence="6">
    <location>
        <begin position="337"/>
        <end position="377"/>
    </location>
</feature>
<dbReference type="Pfam" id="PF03514">
    <property type="entry name" value="GRAS"/>
    <property type="match status" value="1"/>
</dbReference>
<proteinExistence type="inferred from homology"/>
<evidence type="ECO:0000313" key="7">
    <source>
        <dbReference type="EMBL" id="PON75564.1"/>
    </source>
</evidence>
<sequence length="759" mass="85511">MIMDPSFNEFPDFTNGFKIENQTIFPNSNEYNFNRLSPDFEFLDNSLNLYAPPPDPDPGTFIPTPSIDVSSVRESPFPSTTEGVDGGSSTPPSSVSPDGDSSSDENEFSETVFKYINSILMEENMEEKPHMFYDPLDLQVTEKSFYDALGERYPYSPNQSQIDQKAETPDSVFSGSSSEYGGSSTSTSTSTSNSASGPQLVTDLGDHKPSSLQSSLPVDNNFQFDFLMAQNLFRDSDSISMFQRGVEEASKFLPKSNQLVIDLESHKFSHELKGEAVTVKVEKENSPNGSKGRKNHEREDPDLEEERSNKQSAIYVDESELSDLFDRVLLHTDHGCKQRGETESGKSEASNNSQPNKQAAGSNANGGKARGKKQGKKKETVDLRTLLILCAQAVSADDRRTANQLLKQIRQHSSPLGDGSQRLAHCFANGLEARLAGTGTGTQLYYSTLLSNVKASDILKAYQLHLSSCPFKKMAIVFANKMIMKVAEKATSLHIVDFGILYGFQWPILIQHLSKRAGGPPKLRITGIEFPQKGFRPAERIEETGRRLEKYCERFGVPFEYNAIASQKWETIQVEDIKIDSNEVVAVNCLMRFKHLLDETVEVNCPRNVVLNLIRKMNPAIFVQSIANGSYNSPFFVTRFREALFHFSALFDVLDTNISRENEERLMFEKEFYGREAMNVIACEGLERVERPETYKLWQVRNLRAGFQSLPLNQELMGAFREKLKKWYHKDFVIDEYSDWMLQGWKGRIVHASSCWVPA</sequence>
<accession>A0A2P5DQJ5</accession>